<sequence>MENPVGPQIEKAEEASQLFDFNGTISSGTAQSVNPPKSIDNILKEIDKAFWDAATEVAQRENIGNQYQDHETNWVQIKIFQGTKDKDPIEGHPTLE</sequence>
<evidence type="ECO:0000313" key="1">
    <source>
        <dbReference type="EMBL" id="KAF0553867.1"/>
    </source>
</evidence>
<dbReference type="AlphaFoldDB" id="A0A8H4B200"/>
<proteinExistence type="predicted"/>
<dbReference type="Proteomes" id="UP000439903">
    <property type="component" value="Unassembled WGS sequence"/>
</dbReference>
<accession>A0A8H4B200</accession>
<dbReference type="OrthoDB" id="2478916at2759"/>
<name>A0A8H4B200_GIGMA</name>
<protein>
    <submittedName>
        <fullName evidence="1">Uncharacterized protein</fullName>
    </submittedName>
</protein>
<comment type="caution">
    <text evidence="1">The sequence shown here is derived from an EMBL/GenBank/DDBJ whole genome shotgun (WGS) entry which is preliminary data.</text>
</comment>
<gene>
    <name evidence="1" type="ORF">F8M41_019924</name>
</gene>
<dbReference type="EMBL" id="WTPW01000054">
    <property type="protein sequence ID" value="KAF0553867.1"/>
    <property type="molecule type" value="Genomic_DNA"/>
</dbReference>
<evidence type="ECO:0000313" key="2">
    <source>
        <dbReference type="Proteomes" id="UP000439903"/>
    </source>
</evidence>
<organism evidence="1 2">
    <name type="scientific">Gigaspora margarita</name>
    <dbReference type="NCBI Taxonomy" id="4874"/>
    <lineage>
        <taxon>Eukaryota</taxon>
        <taxon>Fungi</taxon>
        <taxon>Fungi incertae sedis</taxon>
        <taxon>Mucoromycota</taxon>
        <taxon>Glomeromycotina</taxon>
        <taxon>Glomeromycetes</taxon>
        <taxon>Diversisporales</taxon>
        <taxon>Gigasporaceae</taxon>
        <taxon>Gigaspora</taxon>
    </lineage>
</organism>
<keyword evidence="2" id="KW-1185">Reference proteome</keyword>
<reference evidence="1 2" key="1">
    <citation type="journal article" date="2019" name="Environ. Microbiol.">
        <title>At the nexus of three kingdoms: the genome of the mycorrhizal fungus Gigaspora margarita provides insights into plant, endobacterial and fungal interactions.</title>
        <authorList>
            <person name="Venice F."/>
            <person name="Ghignone S."/>
            <person name="Salvioli di Fossalunga A."/>
            <person name="Amselem J."/>
            <person name="Novero M."/>
            <person name="Xianan X."/>
            <person name="Sedzielewska Toro K."/>
            <person name="Morin E."/>
            <person name="Lipzen A."/>
            <person name="Grigoriev I.V."/>
            <person name="Henrissat B."/>
            <person name="Martin F.M."/>
            <person name="Bonfante P."/>
        </authorList>
    </citation>
    <scope>NUCLEOTIDE SEQUENCE [LARGE SCALE GENOMIC DNA]</scope>
    <source>
        <strain evidence="1 2">BEG34</strain>
    </source>
</reference>